<keyword evidence="1" id="KW-0614">Plasmid</keyword>
<dbReference type="AlphaFoldDB" id="A0A343VR20"/>
<organism evidence="1">
    <name type="scientific">Mycolicibacterium sp. CBMA 213</name>
    <dbReference type="NCBI Taxonomy" id="1968788"/>
    <lineage>
        <taxon>Bacteria</taxon>
        <taxon>Bacillati</taxon>
        <taxon>Actinomycetota</taxon>
        <taxon>Actinomycetes</taxon>
        <taxon>Mycobacteriales</taxon>
        <taxon>Mycobacteriaceae</taxon>
        <taxon>Mycolicibacterium</taxon>
    </lineage>
</organism>
<dbReference type="RefSeq" id="WP_155921815.1">
    <property type="nucleotide sequence ID" value="NZ_MF600313.1"/>
</dbReference>
<gene>
    <name evidence="1" type="ORF">B5P44_p00049</name>
</gene>
<geneLocation type="plasmid" evidence="1">
    <name>pCBMA213_1</name>
</geneLocation>
<accession>A0A343VR20</accession>
<protein>
    <submittedName>
        <fullName evidence="1">Uncharacterized protein</fullName>
    </submittedName>
</protein>
<reference evidence="1" key="1">
    <citation type="journal article" date="2018" name="Front. Microbiol.">
        <title>Beyond the Limits: tRNA Array Units in Mycobacterium Genomes.</title>
        <authorList>
            <person name="Morgado S.M."/>
            <person name="Vicente A.C."/>
        </authorList>
    </citation>
    <scope>NUCLEOTIDE SEQUENCE</scope>
    <source>
        <strain evidence="1">CBMA 213</strain>
        <plasmid evidence="1">pCBMA213_1</plasmid>
    </source>
</reference>
<name>A0A343VR20_9MYCO</name>
<evidence type="ECO:0000313" key="1">
    <source>
        <dbReference type="EMBL" id="AVN58344.1"/>
    </source>
</evidence>
<proteinExistence type="predicted"/>
<sequence length="125" mass="13559">MAVTIIPVLYRDHADNRWYGEVQLDGEISDDERAAIRASLLEGKYYAPVQIGLSHCGQGEVAAFPGLDDHGFHEMDLDNITIEENLFARASTSVSAADDGGTVHEFLARVKTAAVAGWQPMLPAC</sequence>
<dbReference type="EMBL" id="MF600313">
    <property type="protein sequence ID" value="AVN58344.1"/>
    <property type="molecule type" value="Genomic_DNA"/>
</dbReference>